<dbReference type="OrthoDB" id="2303332at2759"/>
<protein>
    <submittedName>
        <fullName evidence="1">Uncharacterized protein</fullName>
    </submittedName>
</protein>
<evidence type="ECO:0000313" key="2">
    <source>
        <dbReference type="Proteomes" id="UP000265703"/>
    </source>
</evidence>
<dbReference type="Proteomes" id="UP000265703">
    <property type="component" value="Unassembled WGS sequence"/>
</dbReference>
<dbReference type="EMBL" id="QKYT01000083">
    <property type="protein sequence ID" value="RIA94358.1"/>
    <property type="molecule type" value="Genomic_DNA"/>
</dbReference>
<organism evidence="1 2">
    <name type="scientific">Glomus cerebriforme</name>
    <dbReference type="NCBI Taxonomy" id="658196"/>
    <lineage>
        <taxon>Eukaryota</taxon>
        <taxon>Fungi</taxon>
        <taxon>Fungi incertae sedis</taxon>
        <taxon>Mucoromycota</taxon>
        <taxon>Glomeromycotina</taxon>
        <taxon>Glomeromycetes</taxon>
        <taxon>Glomerales</taxon>
        <taxon>Glomeraceae</taxon>
        <taxon>Glomus</taxon>
    </lineage>
</organism>
<dbReference type="AlphaFoldDB" id="A0A397T7Y2"/>
<gene>
    <name evidence="1" type="ORF">C1645_818178</name>
</gene>
<keyword evidence="2" id="KW-1185">Reference proteome</keyword>
<reference evidence="1 2" key="1">
    <citation type="submission" date="2018-06" db="EMBL/GenBank/DDBJ databases">
        <title>Comparative genomics reveals the genomic features of Rhizophagus irregularis, R. cerebriforme, R. diaphanum and Gigaspora rosea, and their symbiotic lifestyle signature.</title>
        <authorList>
            <person name="Morin E."/>
            <person name="San Clemente H."/>
            <person name="Chen E.C.H."/>
            <person name="De La Providencia I."/>
            <person name="Hainaut M."/>
            <person name="Kuo A."/>
            <person name="Kohler A."/>
            <person name="Murat C."/>
            <person name="Tang N."/>
            <person name="Roy S."/>
            <person name="Loubradou J."/>
            <person name="Henrissat B."/>
            <person name="Grigoriev I.V."/>
            <person name="Corradi N."/>
            <person name="Roux C."/>
            <person name="Martin F.M."/>
        </authorList>
    </citation>
    <scope>NUCLEOTIDE SEQUENCE [LARGE SCALE GENOMIC DNA]</scope>
    <source>
        <strain evidence="1 2">DAOM 227022</strain>
    </source>
</reference>
<comment type="caution">
    <text evidence="1">The sequence shown here is derived from an EMBL/GenBank/DDBJ whole genome shotgun (WGS) entry which is preliminary data.</text>
</comment>
<accession>A0A397T7Y2</accession>
<name>A0A397T7Y2_9GLOM</name>
<sequence length="185" mass="21416">MMEEELKFTTIYPLFNAIMDLLLVKDTWGEVQSLGSKDMRNEKSNPFVKTHIERKVDMKGILIRTFNKFEALYGEVANSLYSLGISLAKIFRQSQTCRSDLSLYAIDWTGNGMYHFGLIKSCLFPSNKENCALFESVFCFLKELEKKLTEMEKLIQELHVADTYGKYRQVTTKNNPTLNLNRTPN</sequence>
<evidence type="ECO:0000313" key="1">
    <source>
        <dbReference type="EMBL" id="RIA94358.1"/>
    </source>
</evidence>
<proteinExistence type="predicted"/>